<dbReference type="InterPro" id="IPR029058">
    <property type="entry name" value="AB_hydrolase_fold"/>
</dbReference>
<reference evidence="6 7" key="1">
    <citation type="journal article" date="2019" name="PLoS ONE">
        <title>Comparative genome analysis indicates high evolutionary potential of pathogenicity genes in Colletotrichum tanaceti.</title>
        <authorList>
            <person name="Lelwala R.V."/>
            <person name="Korhonen P.K."/>
            <person name="Young N.D."/>
            <person name="Scott J.B."/>
            <person name="Ades P.A."/>
            <person name="Gasser R.B."/>
            <person name="Taylor P.W.J."/>
        </authorList>
    </citation>
    <scope>NUCLEOTIDE SEQUENCE [LARGE SCALE GENOMIC DNA]</scope>
    <source>
        <strain evidence="6">BRIP57314</strain>
    </source>
</reference>
<dbReference type="AlphaFoldDB" id="A0A4U6X6K8"/>
<sequence>MSATQGPPTLLVFGPQTSLPSDEVLADVRSELVGNHRLSALCNAAVHLPRFWDRLVASDPSLRPVPGAEQLARLARWIEHGGSLFAHHAQGPVPNHLALAVTLLVQMAQYARYLGHLGDAARRRGGPGPGAADAQLDILSAVGGPGSGGIQGFCVGLLSAVAVASADGESGLGPAAAVALRLAVCVGAYVDLDGVFAPDASRTLYSCVAVRWREGEQVDVGKLVGSYSQAYISSINDETCVTVTLRDVDSDEFASDARGLGLGLGLGLRVQPVQGVQGRFHTAAHKHNVDKLMRMVQRQKELQFPPPHPQGLLVRSTIDGAVISFSQHGDGDEALQSTRLVLESVLLRDSKASCRRLSSSHSASSRSASYSKAAGFAAVEWSDGESPESKTVRLIGAFPTASAPKTTTPGGGRGAARKPEGYGAKAVVETVVYKKVGDLEIHADVYWPVADGPPDPDPDPKPRPVALMVHGGSHIIYSRKDFRPAQTRLLLARGFLPVSVDYRLCPELTLADGPMADGPMADGPMADVCSALAWARDILPGLDSPARPAGVVVDGARVAAIGWSSGGMLALSLAWTAPARGLPPPTAVLGFYCPTDYTDKWWTTPIDIPGAASSGLALDVLEGVHDAPLTSYGVIGAHAALPDPRILEDARCRMILHMNWKAQTLPVIVDGLPTRAAADRDDEALAGAGRVSVTDWNAAPQPDLDRVRAVSPRAHVEAGTYAPVPTFLVHGTGDDLIPWRQSQDTYDVLVARGVPAGLALVDGAAHICDRSSDPESDGWKAVLKAYTFLGKYVL</sequence>
<evidence type="ECO:0008006" key="8">
    <source>
        <dbReference type="Google" id="ProtNLM"/>
    </source>
</evidence>
<dbReference type="SUPFAM" id="SSF53474">
    <property type="entry name" value="alpha/beta-Hydrolases"/>
    <property type="match status" value="1"/>
</dbReference>
<dbReference type="InterPro" id="IPR032088">
    <property type="entry name" value="SAT"/>
</dbReference>
<feature type="region of interest" description="Disordered" evidence="2">
    <location>
        <begin position="400"/>
        <end position="419"/>
    </location>
</feature>
<evidence type="ECO:0000313" key="6">
    <source>
        <dbReference type="EMBL" id="TKW51101.1"/>
    </source>
</evidence>
<comment type="caution">
    <text evidence="6">The sequence shown here is derived from an EMBL/GenBank/DDBJ whole genome shotgun (WGS) entry which is preliminary data.</text>
</comment>
<feature type="domain" description="Starter acyltransferase (SAT)" evidence="5">
    <location>
        <begin position="90"/>
        <end position="191"/>
    </location>
</feature>
<organism evidence="6 7">
    <name type="scientific">Colletotrichum tanaceti</name>
    <dbReference type="NCBI Taxonomy" id="1306861"/>
    <lineage>
        <taxon>Eukaryota</taxon>
        <taxon>Fungi</taxon>
        <taxon>Dikarya</taxon>
        <taxon>Ascomycota</taxon>
        <taxon>Pezizomycotina</taxon>
        <taxon>Sordariomycetes</taxon>
        <taxon>Hypocreomycetidae</taxon>
        <taxon>Glomerellales</taxon>
        <taxon>Glomerellaceae</taxon>
        <taxon>Colletotrichum</taxon>
        <taxon>Colletotrichum destructivum species complex</taxon>
    </lineage>
</organism>
<dbReference type="Pfam" id="PF00326">
    <property type="entry name" value="Peptidase_S9"/>
    <property type="match status" value="1"/>
</dbReference>
<dbReference type="Gene3D" id="3.40.366.10">
    <property type="entry name" value="Malonyl-Coenzyme A Acyl Carrier Protein, domain 2"/>
    <property type="match status" value="1"/>
</dbReference>
<evidence type="ECO:0000313" key="7">
    <source>
        <dbReference type="Proteomes" id="UP000310108"/>
    </source>
</evidence>
<dbReference type="InterPro" id="IPR013094">
    <property type="entry name" value="AB_hydrolase_3"/>
</dbReference>
<dbReference type="GO" id="GO:0016740">
    <property type="term" value="F:transferase activity"/>
    <property type="evidence" value="ECO:0007669"/>
    <property type="project" value="InterPro"/>
</dbReference>
<name>A0A4U6X6K8_9PEZI</name>
<dbReference type="EMBL" id="PJEX01000334">
    <property type="protein sequence ID" value="TKW51101.1"/>
    <property type="molecule type" value="Genomic_DNA"/>
</dbReference>
<evidence type="ECO:0000256" key="1">
    <source>
        <dbReference type="ARBA" id="ARBA00022801"/>
    </source>
</evidence>
<keyword evidence="7" id="KW-1185">Reference proteome</keyword>
<evidence type="ECO:0000256" key="2">
    <source>
        <dbReference type="SAM" id="MobiDB-lite"/>
    </source>
</evidence>
<protein>
    <recommendedName>
        <fullName evidence="8">Alpha/beta hydrolase fold-3 domain-containing protein</fullName>
    </recommendedName>
</protein>
<dbReference type="Pfam" id="PF07859">
    <property type="entry name" value="Abhydrolase_3"/>
    <property type="match status" value="1"/>
</dbReference>
<feature type="domain" description="Alpha/beta hydrolase fold-3" evidence="4">
    <location>
        <begin position="467"/>
        <end position="597"/>
    </location>
</feature>
<dbReference type="GO" id="GO:0016787">
    <property type="term" value="F:hydrolase activity"/>
    <property type="evidence" value="ECO:0007669"/>
    <property type="project" value="UniProtKB-KW"/>
</dbReference>
<dbReference type="Pfam" id="PF16073">
    <property type="entry name" value="SAT"/>
    <property type="match status" value="1"/>
</dbReference>
<dbReference type="InterPro" id="IPR050300">
    <property type="entry name" value="GDXG_lipolytic_enzyme"/>
</dbReference>
<evidence type="ECO:0000259" key="3">
    <source>
        <dbReference type="Pfam" id="PF00326"/>
    </source>
</evidence>
<gene>
    <name evidence="6" type="ORF">CTA1_12217</name>
</gene>
<dbReference type="InterPro" id="IPR001375">
    <property type="entry name" value="Peptidase_S9_cat"/>
</dbReference>
<dbReference type="STRING" id="1306861.A0A4U6X6K8"/>
<dbReference type="PANTHER" id="PTHR48081">
    <property type="entry name" value="AB HYDROLASE SUPERFAMILY PROTEIN C4A8.06C"/>
    <property type="match status" value="1"/>
</dbReference>
<dbReference type="InterPro" id="IPR001227">
    <property type="entry name" value="Ac_transferase_dom_sf"/>
</dbReference>
<accession>A0A4U6X6K8</accession>
<feature type="domain" description="Peptidase S9 prolyl oligopeptidase catalytic" evidence="3">
    <location>
        <begin position="696"/>
        <end position="792"/>
    </location>
</feature>
<proteinExistence type="predicted"/>
<evidence type="ECO:0000259" key="4">
    <source>
        <dbReference type="Pfam" id="PF07859"/>
    </source>
</evidence>
<dbReference type="Proteomes" id="UP000310108">
    <property type="component" value="Unassembled WGS sequence"/>
</dbReference>
<keyword evidence="1" id="KW-0378">Hydrolase</keyword>
<evidence type="ECO:0000259" key="5">
    <source>
        <dbReference type="Pfam" id="PF16073"/>
    </source>
</evidence>
<dbReference type="Gene3D" id="3.40.50.1820">
    <property type="entry name" value="alpha/beta hydrolase"/>
    <property type="match status" value="1"/>
</dbReference>